<name>A0A8S1LNY5_PARPR</name>
<evidence type="ECO:0000313" key="1">
    <source>
        <dbReference type="EMBL" id="CAD8068062.1"/>
    </source>
</evidence>
<keyword evidence="2" id="KW-1185">Reference proteome</keyword>
<proteinExistence type="predicted"/>
<protein>
    <submittedName>
        <fullName evidence="1">Uncharacterized protein</fullName>
    </submittedName>
</protein>
<organism evidence="1 2">
    <name type="scientific">Paramecium primaurelia</name>
    <dbReference type="NCBI Taxonomy" id="5886"/>
    <lineage>
        <taxon>Eukaryota</taxon>
        <taxon>Sar</taxon>
        <taxon>Alveolata</taxon>
        <taxon>Ciliophora</taxon>
        <taxon>Intramacronucleata</taxon>
        <taxon>Oligohymenophorea</taxon>
        <taxon>Peniculida</taxon>
        <taxon>Parameciidae</taxon>
        <taxon>Paramecium</taxon>
    </lineage>
</organism>
<sequence length="131" mass="15142">MKRNRVMSTDGVLAVITDQLLTENKPRFRKLTKKQMMQKKHTNDQDSSFEIIEKNTPQLKNTKIKITKQALDHFINKTFVVISDDEAEIFINHSNSIKNETTSRSSSILSFSSSNLEQWEQAEKKVKLGEN</sequence>
<dbReference type="OMA" id="DHFINKT"/>
<dbReference type="AlphaFoldDB" id="A0A8S1LNY5"/>
<dbReference type="Proteomes" id="UP000688137">
    <property type="component" value="Unassembled WGS sequence"/>
</dbReference>
<reference evidence="1" key="1">
    <citation type="submission" date="2021-01" db="EMBL/GenBank/DDBJ databases">
        <authorList>
            <consortium name="Genoscope - CEA"/>
            <person name="William W."/>
        </authorList>
    </citation>
    <scope>NUCLEOTIDE SEQUENCE</scope>
</reference>
<accession>A0A8S1LNY5</accession>
<comment type="caution">
    <text evidence="1">The sequence shown here is derived from an EMBL/GenBank/DDBJ whole genome shotgun (WGS) entry which is preliminary data.</text>
</comment>
<gene>
    <name evidence="1" type="ORF">PPRIM_AZ9-3.1.T0410304</name>
</gene>
<dbReference type="EMBL" id="CAJJDM010000040">
    <property type="protein sequence ID" value="CAD8068062.1"/>
    <property type="molecule type" value="Genomic_DNA"/>
</dbReference>
<evidence type="ECO:0000313" key="2">
    <source>
        <dbReference type="Proteomes" id="UP000688137"/>
    </source>
</evidence>